<comment type="caution">
    <text evidence="2">The sequence shown here is derived from an EMBL/GenBank/DDBJ whole genome shotgun (WGS) entry which is preliminary data.</text>
</comment>
<feature type="domain" description="CMP/dCMP-type deaminase" evidence="1">
    <location>
        <begin position="1"/>
        <end position="95"/>
    </location>
</feature>
<dbReference type="PANTHER" id="PTHR11079:SF162">
    <property type="entry name" value="RIBOFLAVIN BIOSYNTHESIS PROTEIN PYRD, CHLOROPLASTIC"/>
    <property type="match status" value="1"/>
</dbReference>
<dbReference type="PROSITE" id="PS51747">
    <property type="entry name" value="CYT_DCMP_DEAMINASES_2"/>
    <property type="match status" value="1"/>
</dbReference>
<dbReference type="AlphaFoldDB" id="A0AAW1Q693"/>
<evidence type="ECO:0000259" key="1">
    <source>
        <dbReference type="PROSITE" id="PS51747"/>
    </source>
</evidence>
<organism evidence="2 3">
    <name type="scientific">Apatococcus lobatus</name>
    <dbReference type="NCBI Taxonomy" id="904363"/>
    <lineage>
        <taxon>Eukaryota</taxon>
        <taxon>Viridiplantae</taxon>
        <taxon>Chlorophyta</taxon>
        <taxon>core chlorophytes</taxon>
        <taxon>Trebouxiophyceae</taxon>
        <taxon>Chlorellales</taxon>
        <taxon>Chlorellaceae</taxon>
        <taxon>Apatococcus</taxon>
    </lineage>
</organism>
<sequence>MRQALSLAKRGLGKTFPNPAVGCVVYKGDKLVGEGFHPKAGEPHAEVFALRAAGQEAEGGTAYVTLEPCNHFGRTPPLQQSSGCCQGQQGNCWGG</sequence>
<dbReference type="InterPro" id="IPR016193">
    <property type="entry name" value="Cytidine_deaminase-like"/>
</dbReference>
<dbReference type="SUPFAM" id="SSF53927">
    <property type="entry name" value="Cytidine deaminase-like"/>
    <property type="match status" value="1"/>
</dbReference>
<dbReference type="Proteomes" id="UP001438707">
    <property type="component" value="Unassembled WGS sequence"/>
</dbReference>
<dbReference type="Gene3D" id="3.40.140.10">
    <property type="entry name" value="Cytidine Deaminase, domain 2"/>
    <property type="match status" value="1"/>
</dbReference>
<keyword evidence="3" id="KW-1185">Reference proteome</keyword>
<dbReference type="PANTHER" id="PTHR11079">
    <property type="entry name" value="CYTOSINE DEAMINASE FAMILY MEMBER"/>
    <property type="match status" value="1"/>
</dbReference>
<reference evidence="2 3" key="1">
    <citation type="journal article" date="2024" name="Nat. Commun.">
        <title>Phylogenomics reveals the evolutionary origins of lichenization in chlorophyte algae.</title>
        <authorList>
            <person name="Puginier C."/>
            <person name="Libourel C."/>
            <person name="Otte J."/>
            <person name="Skaloud P."/>
            <person name="Haon M."/>
            <person name="Grisel S."/>
            <person name="Petersen M."/>
            <person name="Berrin J.G."/>
            <person name="Delaux P.M."/>
            <person name="Dal Grande F."/>
            <person name="Keller J."/>
        </authorList>
    </citation>
    <scope>NUCLEOTIDE SEQUENCE [LARGE SCALE GENOMIC DNA]</scope>
    <source>
        <strain evidence="2 3">SAG 2145</strain>
    </source>
</reference>
<proteinExistence type="predicted"/>
<gene>
    <name evidence="2" type="ORF">WJX74_009064</name>
</gene>
<dbReference type="GO" id="GO:0008835">
    <property type="term" value="F:diaminohydroxyphosphoribosylaminopyrimidine deaminase activity"/>
    <property type="evidence" value="ECO:0007669"/>
    <property type="project" value="TreeGrafter"/>
</dbReference>
<evidence type="ECO:0000313" key="3">
    <source>
        <dbReference type="Proteomes" id="UP001438707"/>
    </source>
</evidence>
<evidence type="ECO:0000313" key="2">
    <source>
        <dbReference type="EMBL" id="KAK9816173.1"/>
    </source>
</evidence>
<accession>A0AAW1Q693</accession>
<dbReference type="InterPro" id="IPR002125">
    <property type="entry name" value="CMP_dCMP_dom"/>
</dbReference>
<protein>
    <recommendedName>
        <fullName evidence="1">CMP/dCMP-type deaminase domain-containing protein</fullName>
    </recommendedName>
</protein>
<name>A0AAW1Q693_9CHLO</name>
<dbReference type="EMBL" id="JALJOS010000090">
    <property type="protein sequence ID" value="KAK9816173.1"/>
    <property type="molecule type" value="Genomic_DNA"/>
</dbReference>
<dbReference type="Pfam" id="PF00383">
    <property type="entry name" value="dCMP_cyt_deam_1"/>
    <property type="match status" value="1"/>
</dbReference>